<feature type="domain" description="Alpha-D-phosphohexomutase alpha/beta/alpha" evidence="10">
    <location>
        <begin position="92"/>
        <end position="231"/>
    </location>
</feature>
<dbReference type="InterPro" id="IPR016066">
    <property type="entry name" value="A-D-PHexomutase_CS"/>
</dbReference>
<evidence type="ECO:0000256" key="3">
    <source>
        <dbReference type="ARBA" id="ARBA00010231"/>
    </source>
</evidence>
<evidence type="ECO:0000313" key="14">
    <source>
        <dbReference type="Proteomes" id="UP000613740"/>
    </source>
</evidence>
<dbReference type="PANTHER" id="PTHR45745:SF1">
    <property type="entry name" value="PHOSPHOGLUCOMUTASE 2B-RELATED"/>
    <property type="match status" value="1"/>
</dbReference>
<dbReference type="PANTHER" id="PTHR45745">
    <property type="entry name" value="PHOSPHOMANNOMUTASE 45A"/>
    <property type="match status" value="1"/>
</dbReference>
<evidence type="ECO:0000256" key="7">
    <source>
        <dbReference type="ARBA" id="ARBA00022842"/>
    </source>
</evidence>
<dbReference type="EC" id="5.4.2.2" evidence="4"/>
<evidence type="ECO:0000256" key="5">
    <source>
        <dbReference type="ARBA" id="ARBA00022553"/>
    </source>
</evidence>
<dbReference type="InterPro" id="IPR016055">
    <property type="entry name" value="A-D-PHexomutase_a/b/a-I/II/III"/>
</dbReference>
<name>A0A835WH57_9CHLO</name>
<comment type="similarity">
    <text evidence="3">Belongs to the phosphohexose mutase family.</text>
</comment>
<dbReference type="InterPro" id="IPR005843">
    <property type="entry name" value="A-D-PHexomutase_C"/>
</dbReference>
<comment type="catalytic activity">
    <reaction evidence="1">
        <text>alpha-D-glucose 1-phosphate = alpha-D-glucose 6-phosphate</text>
        <dbReference type="Rhea" id="RHEA:23536"/>
        <dbReference type="ChEBI" id="CHEBI:58225"/>
        <dbReference type="ChEBI" id="CHEBI:58601"/>
        <dbReference type="EC" id="5.4.2.2"/>
    </reaction>
</comment>
<dbReference type="InterPro" id="IPR005844">
    <property type="entry name" value="A-D-PHexomutase_a/b/a-I"/>
</dbReference>
<evidence type="ECO:0000313" key="13">
    <source>
        <dbReference type="EMBL" id="KAG2447076.1"/>
    </source>
</evidence>
<comment type="caution">
    <text evidence="13">The sequence shown here is derived from an EMBL/GenBank/DDBJ whole genome shotgun (WGS) entry which is preliminary data.</text>
</comment>
<dbReference type="OrthoDB" id="8300170at2759"/>
<evidence type="ECO:0000256" key="2">
    <source>
        <dbReference type="ARBA" id="ARBA00001946"/>
    </source>
</evidence>
<dbReference type="CDD" id="cd05799">
    <property type="entry name" value="PGM2"/>
    <property type="match status" value="1"/>
</dbReference>
<dbReference type="SUPFAM" id="SSF55957">
    <property type="entry name" value="Phosphoglucomutase, C-terminal domain"/>
    <property type="match status" value="1"/>
</dbReference>
<evidence type="ECO:0000256" key="6">
    <source>
        <dbReference type="ARBA" id="ARBA00022723"/>
    </source>
</evidence>
<keyword evidence="7" id="KW-0460">Magnesium</keyword>
<dbReference type="GO" id="GO:0006166">
    <property type="term" value="P:purine ribonucleoside salvage"/>
    <property type="evidence" value="ECO:0007669"/>
    <property type="project" value="TreeGrafter"/>
</dbReference>
<protein>
    <recommendedName>
        <fullName evidence="4">phosphoglucomutase (alpha-D-glucose-1,6-bisphosphate-dependent)</fullName>
        <ecNumber evidence="4">5.4.2.2</ecNumber>
    </recommendedName>
</protein>
<dbReference type="GO" id="GO:0008973">
    <property type="term" value="F:phosphopentomutase activity"/>
    <property type="evidence" value="ECO:0007669"/>
    <property type="project" value="TreeGrafter"/>
</dbReference>
<dbReference type="GO" id="GO:0004614">
    <property type="term" value="F:phosphoglucomutase activity"/>
    <property type="evidence" value="ECO:0007669"/>
    <property type="project" value="UniProtKB-EC"/>
</dbReference>
<evidence type="ECO:0000259" key="10">
    <source>
        <dbReference type="Pfam" id="PF02878"/>
    </source>
</evidence>
<evidence type="ECO:0000259" key="11">
    <source>
        <dbReference type="Pfam" id="PF02879"/>
    </source>
</evidence>
<evidence type="ECO:0000259" key="9">
    <source>
        <dbReference type="Pfam" id="PF00408"/>
    </source>
</evidence>
<comment type="cofactor">
    <cofactor evidence="2">
        <name>Mg(2+)</name>
        <dbReference type="ChEBI" id="CHEBI:18420"/>
    </cofactor>
</comment>
<evidence type="ECO:0000256" key="8">
    <source>
        <dbReference type="ARBA" id="ARBA00023235"/>
    </source>
</evidence>
<dbReference type="InterPro" id="IPR036900">
    <property type="entry name" value="A-D-PHexomutase_C_sf"/>
</dbReference>
<dbReference type="Proteomes" id="UP000613740">
    <property type="component" value="Unassembled WGS sequence"/>
</dbReference>
<dbReference type="InterPro" id="IPR005846">
    <property type="entry name" value="A-D-PHexomutase_a/b/a-III"/>
</dbReference>
<dbReference type="Pfam" id="PF02878">
    <property type="entry name" value="PGM_PMM_I"/>
    <property type="match status" value="1"/>
</dbReference>
<dbReference type="SUPFAM" id="SSF53738">
    <property type="entry name" value="Phosphoglucomutase, first 3 domains"/>
    <property type="match status" value="3"/>
</dbReference>
<sequence length="678" mass="71771">MQLFSGRRAASRCLRHGHAGPAVAPAPAACRTHRSNRHVVITAASVTVEPDIAPLVQRWLQWDRRGASREQITQLVENGRSAELRDLLGSRLEFGTAGLRGKMGPGTARMNAVVVQQTAQGLCVYLEDVAADQLASGGIVVGYDGRYGSKEYAALTAAVFASRGHRVALFRRVVPTPFVAAGVAELSAAAGVMVTASHNPKEYNGYKVYWGNGCQIIPPHDAGIAAAIEANLNLWNLEPLLIGAGPYEDGASTAGLLACPQLSDPWDHVSAAYYARLAALSFLPPAAAASPIGSTGGNGSGSVSRAAALGALGTPVYTPLHGVGAEPLLRAFQTFSLPEPYIVPSQRSPDPDFPTVVFPNPEEGAGTWAAAFAAAGERGARLVLANDPDADRLAVAECGPNGQFRPFTGNEIGALLAHWVWTNFRKRHPEVPPSRCVMLASAVSSKLLGAMAEKEGFKFVETLTGFKWLGNTAIKLEREQGMTVLFAFEEAIGFMLGGMYKDKDGISAAAVFAELTAHTYGSGRTLDELLRSLYDRYGFFDYRSGYFITDAAKSRAVFNDLRGGGGFEGRTALYAKEVAGVRVASVRDLGTGLDTSQPDGRAVLPWQSGDMMITYGLEGGATLTLRASGTEPKLKYYLEVKGSDAAAAAALADRLVGGLAEELVGLSRHGLKRPAPQH</sequence>
<reference evidence="13" key="1">
    <citation type="journal article" date="2020" name="bioRxiv">
        <title>Comparative genomics of Chlamydomonas.</title>
        <authorList>
            <person name="Craig R.J."/>
            <person name="Hasan A.R."/>
            <person name="Ness R.W."/>
            <person name="Keightley P.D."/>
        </authorList>
    </citation>
    <scope>NUCLEOTIDE SEQUENCE</scope>
    <source>
        <strain evidence="13">CCAP 11/173</strain>
    </source>
</reference>
<evidence type="ECO:0000259" key="12">
    <source>
        <dbReference type="Pfam" id="PF02880"/>
    </source>
</evidence>
<dbReference type="GO" id="GO:0005975">
    <property type="term" value="P:carbohydrate metabolic process"/>
    <property type="evidence" value="ECO:0007669"/>
    <property type="project" value="InterPro"/>
</dbReference>
<dbReference type="Pfam" id="PF00408">
    <property type="entry name" value="PGM_PMM_IV"/>
    <property type="match status" value="1"/>
</dbReference>
<accession>A0A835WH57</accession>
<dbReference type="InterPro" id="IPR005845">
    <property type="entry name" value="A-D-PHexomutase_a/b/a-II"/>
</dbReference>
<dbReference type="GO" id="GO:0000287">
    <property type="term" value="F:magnesium ion binding"/>
    <property type="evidence" value="ECO:0007669"/>
    <property type="project" value="InterPro"/>
</dbReference>
<feature type="domain" description="Alpha-D-phosphohexomutase C-terminal" evidence="9">
    <location>
        <begin position="618"/>
        <end position="654"/>
    </location>
</feature>
<proteinExistence type="inferred from homology"/>
<gene>
    <name evidence="13" type="ORF">HYH02_007826</name>
</gene>
<organism evidence="13 14">
    <name type="scientific">Chlamydomonas schloesseri</name>
    <dbReference type="NCBI Taxonomy" id="2026947"/>
    <lineage>
        <taxon>Eukaryota</taxon>
        <taxon>Viridiplantae</taxon>
        <taxon>Chlorophyta</taxon>
        <taxon>core chlorophytes</taxon>
        <taxon>Chlorophyceae</taxon>
        <taxon>CS clade</taxon>
        <taxon>Chlamydomonadales</taxon>
        <taxon>Chlamydomonadaceae</taxon>
        <taxon>Chlamydomonas</taxon>
    </lineage>
</organism>
<dbReference type="GO" id="GO:0005634">
    <property type="term" value="C:nucleus"/>
    <property type="evidence" value="ECO:0007669"/>
    <property type="project" value="TreeGrafter"/>
</dbReference>
<keyword evidence="5" id="KW-0597">Phosphoprotein</keyword>
<dbReference type="AlphaFoldDB" id="A0A835WH57"/>
<dbReference type="PROSITE" id="PS00710">
    <property type="entry name" value="PGM_PMM"/>
    <property type="match status" value="1"/>
</dbReference>
<feature type="domain" description="Alpha-D-phosphohexomutase alpha/beta/alpha" evidence="12">
    <location>
        <begin position="409"/>
        <end position="537"/>
    </location>
</feature>
<dbReference type="Gene3D" id="3.40.120.10">
    <property type="entry name" value="Alpha-D-Glucose-1,6-Bisphosphate, subunit A, domain 3"/>
    <property type="match status" value="3"/>
</dbReference>
<keyword evidence="6" id="KW-0479">Metal-binding</keyword>
<dbReference type="Pfam" id="PF02879">
    <property type="entry name" value="PGM_PMM_II"/>
    <property type="match status" value="1"/>
</dbReference>
<feature type="domain" description="Alpha-D-phosphohexomutase alpha/beta/alpha" evidence="11">
    <location>
        <begin position="316"/>
        <end position="396"/>
    </location>
</feature>
<keyword evidence="14" id="KW-1185">Reference proteome</keyword>
<dbReference type="EMBL" id="JAEHOD010000023">
    <property type="protein sequence ID" value="KAG2447076.1"/>
    <property type="molecule type" value="Genomic_DNA"/>
</dbReference>
<evidence type="ECO:0000256" key="1">
    <source>
        <dbReference type="ARBA" id="ARBA00000443"/>
    </source>
</evidence>
<keyword evidence="8" id="KW-0413">Isomerase</keyword>
<dbReference type="Pfam" id="PF02880">
    <property type="entry name" value="PGM_PMM_III"/>
    <property type="match status" value="1"/>
</dbReference>
<evidence type="ECO:0000256" key="4">
    <source>
        <dbReference type="ARBA" id="ARBA00012728"/>
    </source>
</evidence>